<evidence type="ECO:0000313" key="1">
    <source>
        <dbReference type="EMBL" id="KIO32307.1"/>
    </source>
</evidence>
<dbReference type="GO" id="GO:0016705">
    <property type="term" value="F:oxidoreductase activity, acting on paired donors, with incorporation or reduction of molecular oxygen"/>
    <property type="evidence" value="ECO:0007669"/>
    <property type="project" value="InterPro"/>
</dbReference>
<dbReference type="GO" id="GO:0020037">
    <property type="term" value="F:heme binding"/>
    <property type="evidence" value="ECO:0007669"/>
    <property type="project" value="InterPro"/>
</dbReference>
<dbReference type="GO" id="GO:0005506">
    <property type="term" value="F:iron ion binding"/>
    <property type="evidence" value="ECO:0007669"/>
    <property type="project" value="InterPro"/>
</dbReference>
<dbReference type="GO" id="GO:0004497">
    <property type="term" value="F:monooxygenase activity"/>
    <property type="evidence" value="ECO:0007669"/>
    <property type="project" value="InterPro"/>
</dbReference>
<dbReference type="HOGENOM" id="CLU_1361305_0_0_1"/>
<reference evidence="1 2" key="1">
    <citation type="submission" date="2014-04" db="EMBL/GenBank/DDBJ databases">
        <authorList>
            <consortium name="DOE Joint Genome Institute"/>
            <person name="Kuo A."/>
            <person name="Girlanda M."/>
            <person name="Perotto S."/>
            <person name="Kohler A."/>
            <person name="Nagy L.G."/>
            <person name="Floudas D."/>
            <person name="Copeland A."/>
            <person name="Barry K.W."/>
            <person name="Cichocki N."/>
            <person name="Veneault-Fourrey C."/>
            <person name="LaButti K."/>
            <person name="Lindquist E.A."/>
            <person name="Lipzen A."/>
            <person name="Lundell T."/>
            <person name="Morin E."/>
            <person name="Murat C."/>
            <person name="Sun H."/>
            <person name="Tunlid A."/>
            <person name="Henrissat B."/>
            <person name="Grigoriev I.V."/>
            <person name="Hibbett D.S."/>
            <person name="Martin F."/>
            <person name="Nordberg H.P."/>
            <person name="Cantor M.N."/>
            <person name="Hua S.X."/>
        </authorList>
    </citation>
    <scope>NUCLEOTIDE SEQUENCE [LARGE SCALE GENOMIC DNA]</scope>
    <source>
        <strain evidence="1 2">MUT 4182</strain>
    </source>
</reference>
<evidence type="ECO:0008006" key="3">
    <source>
        <dbReference type="Google" id="ProtNLM"/>
    </source>
</evidence>
<dbReference type="AlphaFoldDB" id="A0A0C3MEZ9"/>
<dbReference type="SUPFAM" id="SSF48264">
    <property type="entry name" value="Cytochrome P450"/>
    <property type="match status" value="1"/>
</dbReference>
<dbReference type="STRING" id="1051891.A0A0C3MEZ9"/>
<proteinExistence type="predicted"/>
<name>A0A0C3MEZ9_9AGAM</name>
<accession>A0A0C3MEZ9</accession>
<keyword evidence="2" id="KW-1185">Reference proteome</keyword>
<evidence type="ECO:0000313" key="2">
    <source>
        <dbReference type="Proteomes" id="UP000054248"/>
    </source>
</evidence>
<dbReference type="OrthoDB" id="3259437at2759"/>
<reference evidence="2" key="2">
    <citation type="submission" date="2015-01" db="EMBL/GenBank/DDBJ databases">
        <title>Evolutionary Origins and Diversification of the Mycorrhizal Mutualists.</title>
        <authorList>
            <consortium name="DOE Joint Genome Institute"/>
            <consortium name="Mycorrhizal Genomics Consortium"/>
            <person name="Kohler A."/>
            <person name="Kuo A."/>
            <person name="Nagy L.G."/>
            <person name="Floudas D."/>
            <person name="Copeland A."/>
            <person name="Barry K.W."/>
            <person name="Cichocki N."/>
            <person name="Veneault-Fourrey C."/>
            <person name="LaButti K."/>
            <person name="Lindquist E.A."/>
            <person name="Lipzen A."/>
            <person name="Lundell T."/>
            <person name="Morin E."/>
            <person name="Murat C."/>
            <person name="Riley R."/>
            <person name="Ohm R."/>
            <person name="Sun H."/>
            <person name="Tunlid A."/>
            <person name="Henrissat B."/>
            <person name="Grigoriev I.V."/>
            <person name="Hibbett D.S."/>
            <person name="Martin F."/>
        </authorList>
    </citation>
    <scope>NUCLEOTIDE SEQUENCE [LARGE SCALE GENOMIC DNA]</scope>
    <source>
        <strain evidence="2">MUT 4182</strain>
    </source>
</reference>
<protein>
    <recommendedName>
        <fullName evidence="3">Cytochrome P450</fullName>
    </recommendedName>
</protein>
<sequence length="201" mass="23085">MSFHLVQSPNLLLVSGTLFLAWFLKRCLAAWMVWRSAGQHGGLYFRPFHQDLLLEVLVPLRPKFRPLAMTNTYLWESKYSNGALAFFGPNLATTDGETWSRHRKFLSLSLWEASIRYIWKQTVRIVNEMFDADPWTGEITKIEHVPEMTKEIALLIIGAVAFGQETSWEATSTVPIGHQMKFQEAVRIVSRELLFRVGTPS</sequence>
<dbReference type="InterPro" id="IPR036396">
    <property type="entry name" value="Cyt_P450_sf"/>
</dbReference>
<gene>
    <name evidence="1" type="ORF">M407DRAFT_4659</name>
</gene>
<dbReference type="EMBL" id="KN822956">
    <property type="protein sequence ID" value="KIO32307.1"/>
    <property type="molecule type" value="Genomic_DNA"/>
</dbReference>
<organism evidence="1 2">
    <name type="scientific">Tulasnella calospora MUT 4182</name>
    <dbReference type="NCBI Taxonomy" id="1051891"/>
    <lineage>
        <taxon>Eukaryota</taxon>
        <taxon>Fungi</taxon>
        <taxon>Dikarya</taxon>
        <taxon>Basidiomycota</taxon>
        <taxon>Agaricomycotina</taxon>
        <taxon>Agaricomycetes</taxon>
        <taxon>Cantharellales</taxon>
        <taxon>Tulasnellaceae</taxon>
        <taxon>Tulasnella</taxon>
    </lineage>
</organism>
<dbReference type="Gene3D" id="1.10.630.10">
    <property type="entry name" value="Cytochrome P450"/>
    <property type="match status" value="1"/>
</dbReference>
<dbReference type="Proteomes" id="UP000054248">
    <property type="component" value="Unassembled WGS sequence"/>
</dbReference>